<evidence type="ECO:0000313" key="5">
    <source>
        <dbReference type="Proteomes" id="UP000244336"/>
    </source>
</evidence>
<dbReference type="PANTHER" id="PTHR11527">
    <property type="entry name" value="HEAT-SHOCK PROTEIN 20 FAMILY MEMBER"/>
    <property type="match status" value="1"/>
</dbReference>
<evidence type="ECO:0000256" key="2">
    <source>
        <dbReference type="PROSITE-ProRule" id="PRU00285"/>
    </source>
</evidence>
<dbReference type="SUPFAM" id="SSF49764">
    <property type="entry name" value="HSP20-like chaperones"/>
    <property type="match status" value="1"/>
</dbReference>
<dbReference type="OrthoDB" id="1431247at2759"/>
<dbReference type="STRING" id="1504633.A0A2T7EF94"/>
<dbReference type="InterPro" id="IPR002068">
    <property type="entry name" value="A-crystallin/Hsp20_dom"/>
</dbReference>
<dbReference type="Gramene" id="PUZ66497">
    <property type="protein sequence ID" value="PUZ66497"/>
    <property type="gene ID" value="GQ55_3G314600"/>
</dbReference>
<accession>A0A2T7EF94</accession>
<dbReference type="InterPro" id="IPR008978">
    <property type="entry name" value="HSP20-like_chaperone"/>
</dbReference>
<dbReference type="Proteomes" id="UP000244336">
    <property type="component" value="Chromosome 3"/>
</dbReference>
<dbReference type="PROSITE" id="PS01031">
    <property type="entry name" value="SHSP"/>
    <property type="match status" value="1"/>
</dbReference>
<gene>
    <name evidence="4" type="ORF">GQ55_3G314600</name>
</gene>
<comment type="similarity">
    <text evidence="2">Belongs to the small heat shock protein (HSP20) family.</text>
</comment>
<name>A0A2T7EF94_9POAL</name>
<dbReference type="InterPro" id="IPR031107">
    <property type="entry name" value="Small_HSP"/>
</dbReference>
<keyword evidence="1" id="KW-0346">Stress response</keyword>
<feature type="domain" description="SHSP" evidence="3">
    <location>
        <begin position="11"/>
        <end position="96"/>
    </location>
</feature>
<proteinExistence type="inferred from homology"/>
<dbReference type="EMBL" id="CM009751">
    <property type="protein sequence ID" value="PUZ66497.1"/>
    <property type="molecule type" value="Genomic_DNA"/>
</dbReference>
<reference evidence="4 5" key="1">
    <citation type="submission" date="2018-04" db="EMBL/GenBank/DDBJ databases">
        <title>WGS assembly of Panicum hallii var. hallii HAL2.</title>
        <authorList>
            <person name="Lovell J."/>
            <person name="Jenkins J."/>
            <person name="Lowry D."/>
            <person name="Mamidi S."/>
            <person name="Sreedasyam A."/>
            <person name="Weng X."/>
            <person name="Barry K."/>
            <person name="Bonette J."/>
            <person name="Campitelli B."/>
            <person name="Daum C."/>
            <person name="Gordon S."/>
            <person name="Gould B."/>
            <person name="Lipzen A."/>
            <person name="MacQueen A."/>
            <person name="Palacio-Mejia J."/>
            <person name="Plott C."/>
            <person name="Shakirov E."/>
            <person name="Shu S."/>
            <person name="Yoshinaga Y."/>
            <person name="Zane M."/>
            <person name="Rokhsar D."/>
            <person name="Grimwood J."/>
            <person name="Schmutz J."/>
            <person name="Juenger T."/>
        </authorList>
    </citation>
    <scope>NUCLEOTIDE SEQUENCE [LARGE SCALE GENOMIC DNA]</scope>
    <source>
        <strain evidence="5">cv. HAL2</strain>
    </source>
</reference>
<sequence>MSSPAAPAALQQPHLAANHVSWEETAVAHLFSTSLPGVRKEEIRVEVLDARYLIIRMELVDVAAAVGPEEDDGRRRGFDRKFRLPGMVDVDGISVE</sequence>
<evidence type="ECO:0000256" key="1">
    <source>
        <dbReference type="ARBA" id="ARBA00023016"/>
    </source>
</evidence>
<dbReference type="AlphaFoldDB" id="A0A2T7EF94"/>
<evidence type="ECO:0000313" key="4">
    <source>
        <dbReference type="EMBL" id="PUZ66497.1"/>
    </source>
</evidence>
<protein>
    <recommendedName>
        <fullName evidence="3">SHSP domain-containing protein</fullName>
    </recommendedName>
</protein>
<dbReference type="Gene3D" id="2.60.40.790">
    <property type="match status" value="1"/>
</dbReference>
<keyword evidence="5" id="KW-1185">Reference proteome</keyword>
<organism evidence="4 5">
    <name type="scientific">Panicum hallii var. hallii</name>
    <dbReference type="NCBI Taxonomy" id="1504633"/>
    <lineage>
        <taxon>Eukaryota</taxon>
        <taxon>Viridiplantae</taxon>
        <taxon>Streptophyta</taxon>
        <taxon>Embryophyta</taxon>
        <taxon>Tracheophyta</taxon>
        <taxon>Spermatophyta</taxon>
        <taxon>Magnoliopsida</taxon>
        <taxon>Liliopsida</taxon>
        <taxon>Poales</taxon>
        <taxon>Poaceae</taxon>
        <taxon>PACMAD clade</taxon>
        <taxon>Panicoideae</taxon>
        <taxon>Panicodae</taxon>
        <taxon>Paniceae</taxon>
        <taxon>Panicinae</taxon>
        <taxon>Panicum</taxon>
        <taxon>Panicum sect. Panicum</taxon>
    </lineage>
</organism>
<evidence type="ECO:0000259" key="3">
    <source>
        <dbReference type="PROSITE" id="PS01031"/>
    </source>
</evidence>